<organism evidence="3 4">
    <name type="scientific">Sandaracinus amylolyticus</name>
    <dbReference type="NCBI Taxonomy" id="927083"/>
    <lineage>
        <taxon>Bacteria</taxon>
        <taxon>Pseudomonadati</taxon>
        <taxon>Myxococcota</taxon>
        <taxon>Polyangia</taxon>
        <taxon>Polyangiales</taxon>
        <taxon>Sandaracinaceae</taxon>
        <taxon>Sandaracinus</taxon>
    </lineage>
</organism>
<evidence type="ECO:0000256" key="1">
    <source>
        <dbReference type="SAM" id="MobiDB-lite"/>
    </source>
</evidence>
<protein>
    <submittedName>
        <fullName evidence="3">Chitinase</fullName>
    </submittedName>
</protein>
<keyword evidence="2" id="KW-0732">Signal</keyword>
<sequence>MSRLVTIVPALLLALQACSAVSPDDTSDGGSAPRRDGATPIDERDGGGGPIDGDGGTASDRDGGSSGTTDGGAPASCAPACGSGTVCVDGECVERVSGVPGIDSVLLGDPTRFDEEVLISQNPDLSWRPSRIYKWRDFVQAVTTMHTRGIGDMRLWLGEPGDPEPARSRYALVNLAAFLAQSMKETIRYDACDENNWDMTNGYAISNACGQLGQDYAGAGYDCEMACPRDPSMRMTAVTHAQWYGAPGPLFCAPNATLASVSGRSDGRTGRWNYGFDCYPYPASQPGFVAPGGDAWTRPQCEVYEGQRAGRYEWDGSGGSVEGCCWWGRGVIQTTGRCNFGMLNHYLGAGHLDPARFPRPAGALYPDVNFCRDPEAICASTEHPELKWIAGLFYWMSSVEPYSRDGWVYKDRLRAFVDGGMTDGTFIDGVSGIVNRGCHNPPCGTGPLDGAADRRANFELVLTTMGLR</sequence>
<dbReference type="PANTHER" id="PTHR21113:SF4">
    <property type="entry name" value="CHITIN-BINDING TYPE-4 DOMAIN-CONTAINING PROTEIN"/>
    <property type="match status" value="1"/>
</dbReference>
<dbReference type="AlphaFoldDB" id="A0A0F6VYP8"/>
<dbReference type="SUPFAM" id="SSF53955">
    <property type="entry name" value="Lysozyme-like"/>
    <property type="match status" value="1"/>
</dbReference>
<proteinExistence type="predicted"/>
<dbReference type="Proteomes" id="UP000034883">
    <property type="component" value="Chromosome"/>
</dbReference>
<evidence type="ECO:0000313" key="3">
    <source>
        <dbReference type="EMBL" id="AKF03006.1"/>
    </source>
</evidence>
<dbReference type="Gene3D" id="1.10.530.10">
    <property type="match status" value="1"/>
</dbReference>
<dbReference type="STRING" id="927083.DB32_000154"/>
<accession>A0A0F6VYP8</accession>
<feature type="compositionally biased region" description="Basic and acidic residues" evidence="1">
    <location>
        <begin position="33"/>
        <end position="46"/>
    </location>
</feature>
<dbReference type="PANTHER" id="PTHR21113">
    <property type="entry name" value="AGAP001705-PA"/>
    <property type="match status" value="1"/>
</dbReference>
<dbReference type="PROSITE" id="PS51257">
    <property type="entry name" value="PROKAR_LIPOPROTEIN"/>
    <property type="match status" value="1"/>
</dbReference>
<feature type="chain" id="PRO_5002511719" evidence="2">
    <location>
        <begin position="20"/>
        <end position="468"/>
    </location>
</feature>
<evidence type="ECO:0000256" key="2">
    <source>
        <dbReference type="SAM" id="SignalP"/>
    </source>
</evidence>
<dbReference type="EMBL" id="CP011125">
    <property type="protein sequence ID" value="AKF03006.1"/>
    <property type="molecule type" value="Genomic_DNA"/>
</dbReference>
<gene>
    <name evidence="3" type="ORF">DB32_000154</name>
</gene>
<keyword evidence="4" id="KW-1185">Reference proteome</keyword>
<reference evidence="3 4" key="1">
    <citation type="submission" date="2015-03" db="EMBL/GenBank/DDBJ databases">
        <title>Genome assembly of Sandaracinus amylolyticus DSM 53668.</title>
        <authorList>
            <person name="Sharma G."/>
            <person name="Subramanian S."/>
        </authorList>
    </citation>
    <scope>NUCLEOTIDE SEQUENCE [LARGE SCALE GENOMIC DNA]</scope>
    <source>
        <strain evidence="3 4">DSM 53668</strain>
    </source>
</reference>
<feature type="signal peptide" evidence="2">
    <location>
        <begin position="1"/>
        <end position="19"/>
    </location>
</feature>
<dbReference type="InterPro" id="IPR023346">
    <property type="entry name" value="Lysozyme-like_dom_sf"/>
</dbReference>
<evidence type="ECO:0000313" key="4">
    <source>
        <dbReference type="Proteomes" id="UP000034883"/>
    </source>
</evidence>
<dbReference type="KEGG" id="samy:DB32_000154"/>
<feature type="region of interest" description="Disordered" evidence="1">
    <location>
        <begin position="21"/>
        <end position="74"/>
    </location>
</feature>
<feature type="compositionally biased region" description="Gly residues" evidence="1">
    <location>
        <begin position="47"/>
        <end position="56"/>
    </location>
</feature>
<name>A0A0F6VYP8_9BACT</name>